<protein>
    <submittedName>
        <fullName evidence="2">Uncharacterized protein</fullName>
    </submittedName>
</protein>
<evidence type="ECO:0000313" key="3">
    <source>
        <dbReference type="Proteomes" id="UP000195139"/>
    </source>
</evidence>
<dbReference type="AlphaFoldDB" id="A0A242C6X2"/>
<comment type="caution">
    <text evidence="2">The sequence shown here is derived from an EMBL/GenBank/DDBJ whole genome shotgun (WGS) entry which is preliminary data.</text>
</comment>
<accession>A0A242C6X2</accession>
<dbReference type="EMBL" id="NGLE02000001">
    <property type="protein sequence ID" value="MEI5993283.1"/>
    <property type="molecule type" value="Genomic_DNA"/>
</dbReference>
<sequence length="39" mass="4676">MGPYAEFGIIEAFDKKNMYHKYEPEKYHCIKIPDDAINR</sequence>
<dbReference type="EMBL" id="NGLE01000004">
    <property type="protein sequence ID" value="OTO05926.1"/>
    <property type="molecule type" value="Genomic_DNA"/>
</dbReference>
<organism evidence="2">
    <name type="scientific">Candidatus Enterococcus mansonii</name>
    <dbReference type="NCBI Taxonomy" id="1834181"/>
    <lineage>
        <taxon>Bacteria</taxon>
        <taxon>Bacillati</taxon>
        <taxon>Bacillota</taxon>
        <taxon>Bacilli</taxon>
        <taxon>Lactobacillales</taxon>
        <taxon>Enterococcaceae</taxon>
        <taxon>Enterococcus</taxon>
    </lineage>
</organism>
<gene>
    <name evidence="1" type="ORF">A5880_000824</name>
    <name evidence="2" type="ORF">A5880_003101</name>
</gene>
<keyword evidence="3" id="KW-1185">Reference proteome</keyword>
<dbReference type="Proteomes" id="UP000195139">
    <property type="component" value="Unassembled WGS sequence"/>
</dbReference>
<reference evidence="2" key="1">
    <citation type="submission" date="2017-05" db="EMBL/GenBank/DDBJ databases">
        <title>The Genome Sequence of Enterococcus sp. 4G2_DIV0659.</title>
        <authorList>
            <consortium name="The Broad Institute Genomics Platform"/>
            <consortium name="The Broad Institute Genomic Center for Infectious Diseases"/>
            <person name="Earl A."/>
            <person name="Manson A."/>
            <person name="Schwartman J."/>
            <person name="Gilmore M."/>
            <person name="Abouelleil A."/>
            <person name="Cao P."/>
            <person name="Chapman S."/>
            <person name="Cusick C."/>
            <person name="Shea T."/>
            <person name="Young S."/>
            <person name="Neafsey D."/>
            <person name="Nusbaum C."/>
            <person name="Birren B."/>
        </authorList>
    </citation>
    <scope>NUCLEOTIDE SEQUENCE [LARGE SCALE GENOMIC DNA]</scope>
    <source>
        <strain evidence="2">4G2_DIV0659</strain>
    </source>
</reference>
<name>A0A242C6X2_9ENTE</name>
<reference evidence="1 3" key="2">
    <citation type="submission" date="2018-07" db="EMBL/GenBank/DDBJ databases">
        <title>The Genome Sequence of Enterococcus sp. DIV0659b.</title>
        <authorList>
            <consortium name="The Broad Institute Genomics Platform"/>
            <consortium name="The Broad Institute Genomic Center for Infectious Diseases"/>
            <person name="Earl A."/>
            <person name="Manson A."/>
            <person name="Schwartman J."/>
            <person name="Gilmore M."/>
            <person name="Abouelleil A."/>
            <person name="Cao P."/>
            <person name="Chapman S."/>
            <person name="Cusick C."/>
            <person name="Shea T."/>
            <person name="Young S."/>
            <person name="Neafsey D."/>
            <person name="Nusbaum C."/>
            <person name="Birren B."/>
        </authorList>
    </citation>
    <scope>NUCLEOTIDE SEQUENCE [LARGE SCALE GENOMIC DNA]</scope>
    <source>
        <strain evidence="1 3">4G2_DIV0659</strain>
    </source>
</reference>
<evidence type="ECO:0000313" key="2">
    <source>
        <dbReference type="EMBL" id="OTO05926.1"/>
    </source>
</evidence>
<evidence type="ECO:0000313" key="1">
    <source>
        <dbReference type="EMBL" id="MEI5993283.1"/>
    </source>
</evidence>
<proteinExistence type="predicted"/>